<gene>
    <name evidence="2" type="ORF">A2T98_04580</name>
</gene>
<reference evidence="2 3" key="1">
    <citation type="submission" date="2016-04" db="EMBL/GenBank/DDBJ databases">
        <title>Draft Genome Assembly of the Bloom-forming Cyanobacterium Nodularia spumigena Strain CENA596 in Shrimp Production Ponds.</title>
        <authorList>
            <person name="Popin R.V."/>
            <person name="Rigonato J."/>
            <person name="Abreu V.A."/>
            <person name="Andreote A.P."/>
            <person name="Silveira S.B."/>
            <person name="Odebrecht C."/>
            <person name="Fiore M.F."/>
        </authorList>
    </citation>
    <scope>NUCLEOTIDE SEQUENCE [LARGE SCALE GENOMIC DNA]</scope>
    <source>
        <strain evidence="2 3">CENA596</strain>
    </source>
</reference>
<accession>A0A166KE76</accession>
<feature type="compositionally biased region" description="Low complexity" evidence="1">
    <location>
        <begin position="155"/>
        <end position="167"/>
    </location>
</feature>
<sequence>MEDSTIVVMEDQTMTDSGENIATGNDEMIDLLQQSPFAPLLEIDGVTPEYLIKSFAEAFGDSDSSIDPSVFNGSDLGTDPFAGFGDPTAEASPLTGGVNPWASINLDPSSTGSEDDLTGGFGGSMGGDDSSGGGMSFGGSSMGGGFGGGGGDSSGSGMPNFGGDDSSSGGGFGGGSMGGGFGGGSMGGDDSSGGGMGGGFGGGSMGGDDSSDGGMGGGMSFGGMGGGGMGGGR</sequence>
<comment type="caution">
    <text evidence="2">The sequence shown here is derived from an EMBL/GenBank/DDBJ whole genome shotgun (WGS) entry which is preliminary data.</text>
</comment>
<organism evidence="2 3">
    <name type="scientific">Nodularia spumigena CENA596</name>
    <dbReference type="NCBI Taxonomy" id="1819295"/>
    <lineage>
        <taxon>Bacteria</taxon>
        <taxon>Bacillati</taxon>
        <taxon>Cyanobacteriota</taxon>
        <taxon>Cyanophyceae</taxon>
        <taxon>Nostocales</taxon>
        <taxon>Nodulariaceae</taxon>
        <taxon>Nodularia</taxon>
    </lineage>
</organism>
<dbReference type="EMBL" id="LWAJ01000056">
    <property type="protein sequence ID" value="KZL50988.1"/>
    <property type="molecule type" value="Genomic_DNA"/>
</dbReference>
<evidence type="ECO:0000256" key="1">
    <source>
        <dbReference type="SAM" id="MobiDB-lite"/>
    </source>
</evidence>
<feature type="region of interest" description="Disordered" evidence="1">
    <location>
        <begin position="83"/>
        <end position="233"/>
    </location>
</feature>
<dbReference type="AlphaFoldDB" id="A0A166KE76"/>
<evidence type="ECO:0000313" key="3">
    <source>
        <dbReference type="Proteomes" id="UP000076555"/>
    </source>
</evidence>
<dbReference type="Proteomes" id="UP000076555">
    <property type="component" value="Unassembled WGS sequence"/>
</dbReference>
<name>A0A166KE76_NODSP</name>
<proteinExistence type="predicted"/>
<feature type="compositionally biased region" description="Gly residues" evidence="1">
    <location>
        <begin position="168"/>
        <end position="206"/>
    </location>
</feature>
<dbReference type="RefSeq" id="WP_063871754.1">
    <property type="nucleotide sequence ID" value="NZ_CAWMRI010000056.1"/>
</dbReference>
<feature type="compositionally biased region" description="Gly residues" evidence="1">
    <location>
        <begin position="119"/>
        <end position="154"/>
    </location>
</feature>
<protein>
    <submittedName>
        <fullName evidence="2">Uncharacterized protein</fullName>
    </submittedName>
</protein>
<evidence type="ECO:0000313" key="2">
    <source>
        <dbReference type="EMBL" id="KZL50988.1"/>
    </source>
</evidence>
<feature type="compositionally biased region" description="Gly residues" evidence="1">
    <location>
        <begin position="213"/>
        <end position="233"/>
    </location>
</feature>